<dbReference type="EMBL" id="VWSJ01000023">
    <property type="protein sequence ID" value="MSN96671.1"/>
    <property type="molecule type" value="Genomic_DNA"/>
</dbReference>
<dbReference type="Pfam" id="PF00497">
    <property type="entry name" value="SBP_bac_3"/>
    <property type="match status" value="1"/>
</dbReference>
<dbReference type="SMART" id="SM00062">
    <property type="entry name" value="PBPb"/>
    <property type="match status" value="1"/>
</dbReference>
<name>A0A6L5WLW6_9BACT</name>
<evidence type="ECO:0000313" key="6">
    <source>
        <dbReference type="Proteomes" id="UP000476338"/>
    </source>
</evidence>
<comment type="similarity">
    <text evidence="1">Belongs to the bacterial solute-binding protein 3 family.</text>
</comment>
<dbReference type="GO" id="GO:0005576">
    <property type="term" value="C:extracellular region"/>
    <property type="evidence" value="ECO:0007669"/>
    <property type="project" value="TreeGrafter"/>
</dbReference>
<reference evidence="5 6" key="1">
    <citation type="submission" date="2019-09" db="EMBL/GenBank/DDBJ databases">
        <authorList>
            <person name="Silva M."/>
            <person name="Pereira G."/>
            <person name="Lopes-Da-Costa L."/>
            <person name="Silva E."/>
        </authorList>
    </citation>
    <scope>NUCLEOTIDE SEQUENCE [LARGE SCALE GENOMIC DNA]</scope>
    <source>
        <strain evidence="5 6">FMV-PI01</strain>
    </source>
</reference>
<dbReference type="PANTHER" id="PTHR30085:SF6">
    <property type="entry name" value="ABC TRANSPORTER GLUTAMINE-BINDING PROTEIN GLNH"/>
    <property type="match status" value="1"/>
</dbReference>
<dbReference type="InterPro" id="IPR001638">
    <property type="entry name" value="Solute-binding_3/MltF_N"/>
</dbReference>
<protein>
    <submittedName>
        <fullName evidence="5">Transporter substrate-binding domain-containing protein</fullName>
    </submittedName>
</protein>
<dbReference type="Proteomes" id="UP000476338">
    <property type="component" value="Unassembled WGS sequence"/>
</dbReference>
<reference evidence="5 6" key="2">
    <citation type="submission" date="2020-03" db="EMBL/GenBank/DDBJ databases">
        <title>Campylobacter portucalensis sp. nov., a new species of Campylobacter isolated from the reproductive tract of bulls.</title>
        <authorList>
            <person name="Silva M.F."/>
            <person name="Pereira G."/>
            <person name="Carneiro C."/>
            <person name="Hemphill A."/>
            <person name="Mateus L."/>
            <person name="Lopes-Da-Costa L."/>
            <person name="Silva E."/>
        </authorList>
    </citation>
    <scope>NUCLEOTIDE SEQUENCE [LARGE SCALE GENOMIC DNA]</scope>
    <source>
        <strain evidence="5 6">FMV-PI01</strain>
    </source>
</reference>
<dbReference type="SUPFAM" id="SSF53850">
    <property type="entry name" value="Periplasmic binding protein-like II"/>
    <property type="match status" value="1"/>
</dbReference>
<proteinExistence type="inferred from homology"/>
<evidence type="ECO:0000313" key="5">
    <source>
        <dbReference type="EMBL" id="MSN96671.1"/>
    </source>
</evidence>
<keyword evidence="2" id="KW-0813">Transport</keyword>
<gene>
    <name evidence="5" type="ORF">F1B92_05775</name>
</gene>
<feature type="domain" description="Solute-binding protein family 3/N-terminal" evidence="4">
    <location>
        <begin position="27"/>
        <end position="241"/>
    </location>
</feature>
<keyword evidence="3" id="KW-0732">Signal</keyword>
<dbReference type="AlphaFoldDB" id="A0A6L5WLW6"/>
<sequence>MRSVFFVLFLGTFLFANSLSEILKAGEIRIGVWNAQPPFSSFTDGKFSGFEVAMAKEIGRDIVGENGKVTLVGIDNVSERVTFLEQNKVDLVIASFTVNKEREKIIDFSMPYFAVAQGVLVNDDSVINSIESAREKVASVQKGADFAINFAQKNNIKFIEVEHVNDQYKLLKENKVDMMINDNLIVLPYPILDRKVIVPKNLRNVGASSYLAVGAPKNSPQLIKKVNSSLVKLSKKQFFIDTFRNTFEIFYRGELDPKYFLLEDIYRIFGDSDSK</sequence>
<evidence type="ECO:0000259" key="4">
    <source>
        <dbReference type="SMART" id="SM00062"/>
    </source>
</evidence>
<accession>A0A6L5WLW6</accession>
<dbReference type="InterPro" id="IPR051455">
    <property type="entry name" value="Bact_solute-bind_prot3"/>
</dbReference>
<comment type="caution">
    <text evidence="5">The sequence shown here is derived from an EMBL/GenBank/DDBJ whole genome shotgun (WGS) entry which is preliminary data.</text>
</comment>
<evidence type="ECO:0000256" key="2">
    <source>
        <dbReference type="ARBA" id="ARBA00022448"/>
    </source>
</evidence>
<organism evidence="5 6">
    <name type="scientific">Campylobacter portucalensis</name>
    <dbReference type="NCBI Taxonomy" id="2608384"/>
    <lineage>
        <taxon>Bacteria</taxon>
        <taxon>Pseudomonadati</taxon>
        <taxon>Campylobacterota</taxon>
        <taxon>Epsilonproteobacteria</taxon>
        <taxon>Campylobacterales</taxon>
        <taxon>Campylobacteraceae</taxon>
        <taxon>Campylobacter</taxon>
    </lineage>
</organism>
<dbReference type="GO" id="GO:0006865">
    <property type="term" value="P:amino acid transport"/>
    <property type="evidence" value="ECO:0007669"/>
    <property type="project" value="TreeGrafter"/>
</dbReference>
<evidence type="ECO:0000256" key="1">
    <source>
        <dbReference type="ARBA" id="ARBA00010333"/>
    </source>
</evidence>
<evidence type="ECO:0000256" key="3">
    <source>
        <dbReference type="ARBA" id="ARBA00022729"/>
    </source>
</evidence>
<dbReference type="Gene3D" id="3.40.190.10">
    <property type="entry name" value="Periplasmic binding protein-like II"/>
    <property type="match status" value="2"/>
</dbReference>
<dbReference type="GO" id="GO:0030288">
    <property type="term" value="C:outer membrane-bounded periplasmic space"/>
    <property type="evidence" value="ECO:0007669"/>
    <property type="project" value="TreeGrafter"/>
</dbReference>
<keyword evidence="6" id="KW-1185">Reference proteome</keyword>
<dbReference type="PANTHER" id="PTHR30085">
    <property type="entry name" value="AMINO ACID ABC TRANSPORTER PERMEASE"/>
    <property type="match status" value="1"/>
</dbReference>
<dbReference type="RefSeq" id="WP_154570938.1">
    <property type="nucleotide sequence ID" value="NZ_VWSJ01000023.1"/>
</dbReference>